<organism evidence="1 2">
    <name type="scientific">Candidatus Magnetoglobus multicellularis str. Araruama</name>
    <dbReference type="NCBI Taxonomy" id="890399"/>
    <lineage>
        <taxon>Bacteria</taxon>
        <taxon>Pseudomonadati</taxon>
        <taxon>Thermodesulfobacteriota</taxon>
        <taxon>Desulfobacteria</taxon>
        <taxon>Desulfobacterales</taxon>
        <taxon>Desulfobacteraceae</taxon>
        <taxon>Candidatus Magnetoglobus</taxon>
    </lineage>
</organism>
<feature type="non-terminal residue" evidence="1">
    <location>
        <position position="167"/>
    </location>
</feature>
<name>A0A1V1P181_9BACT</name>
<proteinExistence type="predicted"/>
<gene>
    <name evidence="1" type="ORF">OMM_10395</name>
</gene>
<evidence type="ECO:0000313" key="2">
    <source>
        <dbReference type="Proteomes" id="UP000189670"/>
    </source>
</evidence>
<comment type="caution">
    <text evidence="1">The sequence shown here is derived from an EMBL/GenBank/DDBJ whole genome shotgun (WGS) entry which is preliminary data.</text>
</comment>
<dbReference type="Proteomes" id="UP000189670">
    <property type="component" value="Unassembled WGS sequence"/>
</dbReference>
<sequence>MILIFYHPEGQRIKLKQIGIRSASQQNLRAIIHHVERNTSQQPCIFLNMALYHLIASASDFNGDSLFLSTHMTPYERLSGKKVRLIKVWVVPFDLSGEHPWLVINNHLADQLKMNKNITTIYPENNGTIHNSIYQVQKHYASKGIATVLWSDRLPFFNAMLYTLATR</sequence>
<dbReference type="EMBL" id="ATBP01000908">
    <property type="protein sequence ID" value="ETR68563.1"/>
    <property type="molecule type" value="Genomic_DNA"/>
</dbReference>
<reference evidence="2" key="1">
    <citation type="submission" date="2012-11" db="EMBL/GenBank/DDBJ databases">
        <authorList>
            <person name="Lucero-Rivera Y.E."/>
            <person name="Tovar-Ramirez D."/>
        </authorList>
    </citation>
    <scope>NUCLEOTIDE SEQUENCE [LARGE SCALE GENOMIC DNA]</scope>
    <source>
        <strain evidence="2">Araruama</strain>
    </source>
</reference>
<evidence type="ECO:0000313" key="1">
    <source>
        <dbReference type="EMBL" id="ETR68563.1"/>
    </source>
</evidence>
<protein>
    <submittedName>
        <fullName evidence="1">Uncharacterized protein</fullName>
    </submittedName>
</protein>
<dbReference type="AlphaFoldDB" id="A0A1V1P181"/>
<accession>A0A1V1P181</accession>